<proteinExistence type="predicted"/>
<evidence type="ECO:0000313" key="1">
    <source>
        <dbReference type="EMBL" id="MPR36909.1"/>
    </source>
</evidence>
<reference evidence="1 2" key="1">
    <citation type="submission" date="2019-10" db="EMBL/GenBank/DDBJ databases">
        <title>Draft Genome Sequence of Cytophagaceae sp. SJW1-29.</title>
        <authorList>
            <person name="Choi A."/>
        </authorList>
    </citation>
    <scope>NUCLEOTIDE SEQUENCE [LARGE SCALE GENOMIC DNA]</scope>
    <source>
        <strain evidence="1 2">SJW1-29</strain>
    </source>
</reference>
<dbReference type="RefSeq" id="WP_152765215.1">
    <property type="nucleotide sequence ID" value="NZ_WHLY01000002.1"/>
</dbReference>
<accession>A0A7C9FS06</accession>
<name>A0A7C9FS06_9BACT</name>
<keyword evidence="2" id="KW-1185">Reference proteome</keyword>
<gene>
    <name evidence="1" type="ORF">GBK04_27150</name>
</gene>
<evidence type="ECO:0000313" key="2">
    <source>
        <dbReference type="Proteomes" id="UP000479293"/>
    </source>
</evidence>
<dbReference type="EMBL" id="WHLY01000002">
    <property type="protein sequence ID" value="MPR36909.1"/>
    <property type="molecule type" value="Genomic_DNA"/>
</dbReference>
<organism evidence="1 2">
    <name type="scientific">Salmonirosea aquatica</name>
    <dbReference type="NCBI Taxonomy" id="2654236"/>
    <lineage>
        <taxon>Bacteria</taxon>
        <taxon>Pseudomonadati</taxon>
        <taxon>Bacteroidota</taxon>
        <taxon>Cytophagia</taxon>
        <taxon>Cytophagales</taxon>
        <taxon>Spirosomataceae</taxon>
        <taxon>Salmonirosea</taxon>
    </lineage>
</organism>
<protein>
    <submittedName>
        <fullName evidence="1">Uncharacterized protein</fullName>
    </submittedName>
</protein>
<dbReference type="AlphaFoldDB" id="A0A7C9FS06"/>
<dbReference type="Proteomes" id="UP000479293">
    <property type="component" value="Unassembled WGS sequence"/>
</dbReference>
<sequence>MQKKIEFRLEGTPLFLAPGTGFTLERYNPLFDFGQVRGSKVYRFSVPFCPVNNRLFQYAADPQAVWEPRPYFTEQYADGDLIERGFTFLEGVKPAGYEISFGSNLGDFFGDLRDVPLNEIAFGSEVLPADHKDILPEKIVAGRTVYTLPTILNGTFYGTMPPAGFSGQVNAYSAGTGYLAGSPKVPHFNLHWVLRRLGEVCGFTLRGEFLDDPDAQRLILYNTFALDGRTTLDYRLHMPADLTPRTLLLALTLPPFGITPFFDVQRRIVTLRYSQTVMATPTRINITDRTLPSLWPGSLTDRRLELDWELDTDDGLMKTVPAALAKYTAPELAGSTLYGLKGKFSTLLMDGATGLPAAEQQGITPLTGQMDKKFKPRLLYWHGVVGDVPKAASSYGSSSLAFAGPDNLREKYWRRYEDFRLGTFPVEIQAALSAGDLARLDFHRRAGEDVAVHLRGLDYFVAGIKAGLPLGGYSTLSLWRR</sequence>
<comment type="caution">
    <text evidence="1">The sequence shown here is derived from an EMBL/GenBank/DDBJ whole genome shotgun (WGS) entry which is preliminary data.</text>
</comment>